<evidence type="ECO:0000313" key="2">
    <source>
        <dbReference type="EMBL" id="KAJ3125871.1"/>
    </source>
</evidence>
<dbReference type="GO" id="GO:0016747">
    <property type="term" value="F:acyltransferase activity, transferring groups other than amino-acyl groups"/>
    <property type="evidence" value="ECO:0007669"/>
    <property type="project" value="InterPro"/>
</dbReference>
<dbReference type="CDD" id="cd04301">
    <property type="entry name" value="NAT_SF"/>
    <property type="match status" value="1"/>
</dbReference>
<dbReference type="Gene3D" id="3.40.630.30">
    <property type="match status" value="1"/>
</dbReference>
<proteinExistence type="predicted"/>
<dbReference type="PROSITE" id="PS51186">
    <property type="entry name" value="GNAT"/>
    <property type="match status" value="1"/>
</dbReference>
<keyword evidence="3" id="KW-1185">Reference proteome</keyword>
<dbReference type="Proteomes" id="UP001211907">
    <property type="component" value="Unassembled WGS sequence"/>
</dbReference>
<comment type="caution">
    <text evidence="2">The sequence shown here is derived from an EMBL/GenBank/DDBJ whole genome shotgun (WGS) entry which is preliminary data.</text>
</comment>
<feature type="domain" description="N-acetyltransferase" evidence="1">
    <location>
        <begin position="1"/>
        <end position="101"/>
    </location>
</feature>
<dbReference type="InterPro" id="IPR000182">
    <property type="entry name" value="GNAT_dom"/>
</dbReference>
<organism evidence="2 3">
    <name type="scientific">Physocladia obscura</name>
    <dbReference type="NCBI Taxonomy" id="109957"/>
    <lineage>
        <taxon>Eukaryota</taxon>
        <taxon>Fungi</taxon>
        <taxon>Fungi incertae sedis</taxon>
        <taxon>Chytridiomycota</taxon>
        <taxon>Chytridiomycota incertae sedis</taxon>
        <taxon>Chytridiomycetes</taxon>
        <taxon>Chytridiales</taxon>
        <taxon>Chytriomycetaceae</taxon>
        <taxon>Physocladia</taxon>
    </lineage>
</organism>
<evidence type="ECO:0000313" key="3">
    <source>
        <dbReference type="Proteomes" id="UP001211907"/>
    </source>
</evidence>
<reference evidence="2" key="1">
    <citation type="submission" date="2020-05" db="EMBL/GenBank/DDBJ databases">
        <title>Phylogenomic resolution of chytrid fungi.</title>
        <authorList>
            <person name="Stajich J.E."/>
            <person name="Amses K."/>
            <person name="Simmons R."/>
            <person name="Seto K."/>
            <person name="Myers J."/>
            <person name="Bonds A."/>
            <person name="Quandt C.A."/>
            <person name="Barry K."/>
            <person name="Liu P."/>
            <person name="Grigoriev I."/>
            <person name="Longcore J.E."/>
            <person name="James T.Y."/>
        </authorList>
    </citation>
    <scope>NUCLEOTIDE SEQUENCE</scope>
    <source>
        <strain evidence="2">JEL0513</strain>
    </source>
</reference>
<gene>
    <name evidence="2" type="ORF">HK100_010554</name>
</gene>
<dbReference type="AlphaFoldDB" id="A0AAD5T3J7"/>
<feature type="non-terminal residue" evidence="2">
    <location>
        <position position="1"/>
    </location>
</feature>
<name>A0AAD5T3J7_9FUNG</name>
<dbReference type="EMBL" id="JADGJH010000587">
    <property type="protein sequence ID" value="KAJ3125871.1"/>
    <property type="molecule type" value="Genomic_DNA"/>
</dbReference>
<dbReference type="SUPFAM" id="SSF55729">
    <property type="entry name" value="Acyl-CoA N-acyltransferases (Nat)"/>
    <property type="match status" value="1"/>
</dbReference>
<protein>
    <recommendedName>
        <fullName evidence="1">N-acetyltransferase domain-containing protein</fullName>
    </recommendedName>
</protein>
<dbReference type="InterPro" id="IPR016181">
    <property type="entry name" value="Acyl_CoA_acyltransferase"/>
</dbReference>
<evidence type="ECO:0000259" key="1">
    <source>
        <dbReference type="PROSITE" id="PS51186"/>
    </source>
</evidence>
<sequence length="103" mass="11707">MVSLVMKFDEDLDMADPSTKTAYLCSLFIRNQFQGKGYAKSAINLAEDFARKRGIKRITLHTSVASKKLIPLYVRLGYTEFKARNLDWGEAGEAHMMKVLSEE</sequence>
<dbReference type="Pfam" id="PF00583">
    <property type="entry name" value="Acetyltransf_1"/>
    <property type="match status" value="1"/>
</dbReference>
<accession>A0AAD5T3J7</accession>